<dbReference type="RefSeq" id="WP_184195960.1">
    <property type="nucleotide sequence ID" value="NZ_JACHGW010000002.1"/>
</dbReference>
<reference evidence="1 2" key="1">
    <citation type="submission" date="2020-08" db="EMBL/GenBank/DDBJ databases">
        <title>Genomic Encyclopedia of Type Strains, Phase IV (KMG-IV): sequencing the most valuable type-strain genomes for metagenomic binning, comparative biology and taxonomic classification.</title>
        <authorList>
            <person name="Goeker M."/>
        </authorList>
    </citation>
    <scope>NUCLEOTIDE SEQUENCE [LARGE SCALE GENOMIC DNA]</scope>
    <source>
        <strain evidence="1 2">DSM 23562</strain>
    </source>
</reference>
<proteinExistence type="predicted"/>
<gene>
    <name evidence="1" type="ORF">HNQ39_002423</name>
</gene>
<name>A0A7W9SPT6_ARMRO</name>
<comment type="caution">
    <text evidence="1">The sequence shown here is derived from an EMBL/GenBank/DDBJ whole genome shotgun (WGS) entry which is preliminary data.</text>
</comment>
<dbReference type="AlphaFoldDB" id="A0A7W9SPT6"/>
<dbReference type="InterPro" id="IPR046271">
    <property type="entry name" value="DUF6304"/>
</dbReference>
<sequence>MKRFPGYYRDAHGEEAVFFELEGTTYAVTIRGVRFSYITLEDLEPDEDTLPERLAGFSLVHNTPATASMGFPCPSP</sequence>
<dbReference type="Proteomes" id="UP000520814">
    <property type="component" value="Unassembled WGS sequence"/>
</dbReference>
<organism evidence="1 2">
    <name type="scientific">Armatimonas rosea</name>
    <dbReference type="NCBI Taxonomy" id="685828"/>
    <lineage>
        <taxon>Bacteria</taxon>
        <taxon>Bacillati</taxon>
        <taxon>Armatimonadota</taxon>
        <taxon>Armatimonadia</taxon>
        <taxon>Armatimonadales</taxon>
        <taxon>Armatimonadaceae</taxon>
        <taxon>Armatimonas</taxon>
    </lineage>
</organism>
<evidence type="ECO:0000313" key="2">
    <source>
        <dbReference type="Proteomes" id="UP000520814"/>
    </source>
</evidence>
<dbReference type="Pfam" id="PF19822">
    <property type="entry name" value="DUF6304"/>
    <property type="match status" value="1"/>
</dbReference>
<dbReference type="EMBL" id="JACHGW010000002">
    <property type="protein sequence ID" value="MBB6050632.1"/>
    <property type="molecule type" value="Genomic_DNA"/>
</dbReference>
<protein>
    <submittedName>
        <fullName evidence="1">Uncharacterized protein</fullName>
    </submittedName>
</protein>
<accession>A0A7W9SPT6</accession>
<evidence type="ECO:0000313" key="1">
    <source>
        <dbReference type="EMBL" id="MBB6050632.1"/>
    </source>
</evidence>
<keyword evidence="2" id="KW-1185">Reference proteome</keyword>